<evidence type="ECO:0000313" key="18">
    <source>
        <dbReference type="Proteomes" id="UP000016900"/>
    </source>
</evidence>
<dbReference type="GO" id="GO:0005886">
    <property type="term" value="C:plasma membrane"/>
    <property type="evidence" value="ECO:0007669"/>
    <property type="project" value="UniProtKB-SubCell"/>
</dbReference>
<dbReference type="GO" id="GO:0009319">
    <property type="term" value="C:cytochrome o ubiquinol oxidase complex"/>
    <property type="evidence" value="ECO:0007669"/>
    <property type="project" value="TreeGrafter"/>
</dbReference>
<dbReference type="InterPro" id="IPR050968">
    <property type="entry name" value="Cytochrome_c_oxidase_bac_sub4"/>
</dbReference>
<dbReference type="GO" id="GO:0015990">
    <property type="term" value="P:electron transport coupled proton transport"/>
    <property type="evidence" value="ECO:0007669"/>
    <property type="project" value="InterPro"/>
</dbReference>
<keyword evidence="18" id="KW-1185">Reference proteome</keyword>
<comment type="function">
    <text evidence="12">Cytochrome bo(3) ubiquinol terminal oxidase is the component of the aerobic respiratory chain of E.coli that predominates when cells are grown at high aeration. Has proton pump activity across the membrane in addition to electron transfer, pumping 2 protons/electron.</text>
</comment>
<name>U3U3L7_9GAMM</name>
<evidence type="ECO:0000256" key="4">
    <source>
        <dbReference type="ARBA" id="ARBA00014689"/>
    </source>
</evidence>
<evidence type="ECO:0000256" key="12">
    <source>
        <dbReference type="ARBA" id="ARBA00025694"/>
    </source>
</evidence>
<dbReference type="KEGG" id="pck:BMSBPS_0430"/>
<dbReference type="PATRIC" id="fig|1235990.3.peg.791"/>
<comment type="subcellular location">
    <subcellularLocation>
        <location evidence="1">Cell membrane</location>
        <topology evidence="1">Multi-pass membrane protein</topology>
    </subcellularLocation>
</comment>
<evidence type="ECO:0000256" key="13">
    <source>
        <dbReference type="ARBA" id="ARBA00030071"/>
    </source>
</evidence>
<dbReference type="EMBL" id="AP012554">
    <property type="protein sequence ID" value="BAO00766.1"/>
    <property type="molecule type" value="Genomic_DNA"/>
</dbReference>
<comment type="similarity">
    <text evidence="2">Belongs to the cytochrome c oxidase bacterial subunit 4 family.</text>
</comment>
<evidence type="ECO:0000256" key="9">
    <source>
        <dbReference type="ARBA" id="ARBA00022989"/>
    </source>
</evidence>
<evidence type="ECO:0000256" key="14">
    <source>
        <dbReference type="ARBA" id="ARBA00030211"/>
    </source>
</evidence>
<dbReference type="PANTHER" id="PTHR36835:SF1">
    <property type="entry name" value="CYTOCHROME BO(3) UBIQUINOL OXIDASE SUBUNIT 4"/>
    <property type="match status" value="1"/>
</dbReference>
<evidence type="ECO:0000256" key="11">
    <source>
        <dbReference type="ARBA" id="ARBA00023136"/>
    </source>
</evidence>
<proteinExistence type="inferred from homology"/>
<dbReference type="RefSeq" id="WP_022564785.1">
    <property type="nucleotide sequence ID" value="NZ_CP010907.1"/>
</dbReference>
<protein>
    <recommendedName>
        <fullName evidence="4">Cytochrome bo(3) ubiquinol oxidase subunit 4</fullName>
    </recommendedName>
    <alternativeName>
        <fullName evidence="16">Cytochrome o ubiquinol oxidase subunit 4</fullName>
    </alternativeName>
    <alternativeName>
        <fullName evidence="13">Oxidase bo(3) subunit 4</fullName>
    </alternativeName>
    <alternativeName>
        <fullName evidence="14">Ubiquinol oxidase polypeptide IV</fullName>
    </alternativeName>
    <alternativeName>
        <fullName evidence="15">Ubiquinol oxidase subunit 4</fullName>
    </alternativeName>
</protein>
<dbReference type="OrthoDB" id="2375888at2"/>
<accession>U3U3L7</accession>
<dbReference type="GO" id="GO:0019646">
    <property type="term" value="P:aerobic electron transport chain"/>
    <property type="evidence" value="ECO:0007669"/>
    <property type="project" value="TreeGrafter"/>
</dbReference>
<dbReference type="Pfam" id="PF03626">
    <property type="entry name" value="COX4_pro"/>
    <property type="match status" value="1"/>
</dbReference>
<gene>
    <name evidence="17" type="ORF">HHS_07960</name>
</gene>
<comment type="subunit">
    <text evidence="3">Heterooctamer of two A chains, two B chains, two C chains and two D chains.</text>
</comment>
<keyword evidence="9" id="KW-1133">Transmembrane helix</keyword>
<evidence type="ECO:0000256" key="10">
    <source>
        <dbReference type="ARBA" id="ARBA00023002"/>
    </source>
</evidence>
<dbReference type="STRING" id="1235990.BMSBPS_0430"/>
<organism evidence="17 18">
    <name type="scientific">Candidatus Pantoea carbekii</name>
    <dbReference type="NCBI Taxonomy" id="1235990"/>
    <lineage>
        <taxon>Bacteria</taxon>
        <taxon>Pseudomonadati</taxon>
        <taxon>Pseudomonadota</taxon>
        <taxon>Gammaproteobacteria</taxon>
        <taxon>Enterobacterales</taxon>
        <taxon>Erwiniaceae</taxon>
        <taxon>Pantoea</taxon>
    </lineage>
</organism>
<dbReference type="PANTHER" id="PTHR36835">
    <property type="entry name" value="CYTOCHROME BO(3) UBIQUINOL OXIDASE SUBUNIT 4"/>
    <property type="match status" value="1"/>
</dbReference>
<evidence type="ECO:0000256" key="15">
    <source>
        <dbReference type="ARBA" id="ARBA00031887"/>
    </source>
</evidence>
<evidence type="ECO:0000313" key="17">
    <source>
        <dbReference type="EMBL" id="BAO00766.1"/>
    </source>
</evidence>
<dbReference type="eggNOG" id="COG3125">
    <property type="taxonomic scope" value="Bacteria"/>
</dbReference>
<keyword evidence="6" id="KW-1003">Cell membrane</keyword>
<keyword evidence="11" id="KW-0472">Membrane</keyword>
<evidence type="ECO:0000256" key="3">
    <source>
        <dbReference type="ARBA" id="ARBA00011700"/>
    </source>
</evidence>
<dbReference type="AlphaFoldDB" id="U3U3L7"/>
<keyword evidence="8" id="KW-0249">Electron transport</keyword>
<evidence type="ECO:0000256" key="16">
    <source>
        <dbReference type="ARBA" id="ARBA00032185"/>
    </source>
</evidence>
<dbReference type="InterPro" id="IPR005171">
    <property type="entry name" value="Cyt_c_oxidase_su4_prok"/>
</dbReference>
<dbReference type="NCBIfam" id="TIGR02847">
    <property type="entry name" value="CyoD"/>
    <property type="match status" value="1"/>
</dbReference>
<dbReference type="GO" id="GO:0009486">
    <property type="term" value="F:cytochrome bo3 ubiquinol oxidase activity"/>
    <property type="evidence" value="ECO:0007669"/>
    <property type="project" value="InterPro"/>
</dbReference>
<evidence type="ECO:0000256" key="8">
    <source>
        <dbReference type="ARBA" id="ARBA00022982"/>
    </source>
</evidence>
<dbReference type="InterPro" id="IPR014210">
    <property type="entry name" value="Cyt_o_ubiqinol_oxidase_su4"/>
</dbReference>
<evidence type="ECO:0000256" key="5">
    <source>
        <dbReference type="ARBA" id="ARBA00022448"/>
    </source>
</evidence>
<keyword evidence="7" id="KW-0812">Transmembrane</keyword>
<dbReference type="Proteomes" id="UP000016900">
    <property type="component" value="Chromosome"/>
</dbReference>
<reference evidence="17 18" key="1">
    <citation type="submission" date="2012-10" db="EMBL/GenBank/DDBJ databases">
        <title>Genome sequence of the symbiont of the pentatomidae stink bug Halyomorpha halys.</title>
        <authorList>
            <person name="Kobayashi H."/>
            <person name="Fujii-Muramatsu R."/>
            <person name="Takeishi K."/>
            <person name="Noda H."/>
        </authorList>
    </citation>
    <scope>NUCLEOTIDE SEQUENCE [LARGE SCALE GENOMIC DNA]</scope>
</reference>
<dbReference type="KEGG" id="hhs:HHS_07960"/>
<evidence type="ECO:0000256" key="2">
    <source>
        <dbReference type="ARBA" id="ARBA00008079"/>
    </source>
</evidence>
<dbReference type="GO" id="GO:0015078">
    <property type="term" value="F:proton transmembrane transporter activity"/>
    <property type="evidence" value="ECO:0007669"/>
    <property type="project" value="TreeGrafter"/>
</dbReference>
<keyword evidence="10" id="KW-0560">Oxidoreductase</keyword>
<evidence type="ECO:0000256" key="7">
    <source>
        <dbReference type="ARBA" id="ARBA00022692"/>
    </source>
</evidence>
<evidence type="ECO:0000256" key="6">
    <source>
        <dbReference type="ARBA" id="ARBA00022475"/>
    </source>
</evidence>
<keyword evidence="5" id="KW-0813">Transport</keyword>
<evidence type="ECO:0000256" key="1">
    <source>
        <dbReference type="ARBA" id="ARBA00004651"/>
    </source>
</evidence>
<sequence>MNHSIKRCGASQGRLTSYIVGFIFSIILTIIPFWIVIYRNMSYSNTIYIIVVCAVMQMLVHLIYFLHLDVRSEGGWNMIAIVFSIIIVTILIVGSLWIMHHLNYNMMIH</sequence>